<dbReference type="PANTHER" id="PTHR38339:SF1">
    <property type="entry name" value="TRANSGLUTAMINASE-LIKE DOMAIN-CONTAINING PROTEIN"/>
    <property type="match status" value="1"/>
</dbReference>
<evidence type="ECO:0000313" key="2">
    <source>
        <dbReference type="EMBL" id="PWH85630.1"/>
    </source>
</evidence>
<dbReference type="PANTHER" id="PTHR38339">
    <property type="entry name" value="TRANSGLUTAMINASE DOMAIN PROTEIN"/>
    <property type="match status" value="1"/>
</dbReference>
<name>A0A2U2XD00_9FLAO</name>
<dbReference type="SMART" id="SM00460">
    <property type="entry name" value="TGc"/>
    <property type="match status" value="1"/>
</dbReference>
<dbReference type="OrthoDB" id="9804872at2"/>
<dbReference type="Gene3D" id="3.10.620.30">
    <property type="match status" value="1"/>
</dbReference>
<dbReference type="RefSeq" id="WP_109359335.1">
    <property type="nucleotide sequence ID" value="NZ_QFRJ01000005.1"/>
</dbReference>
<accession>A0A2U2XD00</accession>
<dbReference type="InterPro" id="IPR038765">
    <property type="entry name" value="Papain-like_cys_pep_sf"/>
</dbReference>
<reference evidence="2 3" key="2">
    <citation type="submission" date="2018-05" db="EMBL/GenBank/DDBJ databases">
        <authorList>
            <person name="Lanie J.A."/>
            <person name="Ng W.-L."/>
            <person name="Kazmierczak K.M."/>
            <person name="Andrzejewski T.M."/>
            <person name="Davidsen T.M."/>
            <person name="Wayne K.J."/>
            <person name="Tettelin H."/>
            <person name="Glass J.I."/>
            <person name="Rusch D."/>
            <person name="Podicherti R."/>
            <person name="Tsui H.-C.T."/>
            <person name="Winkler M.E."/>
        </authorList>
    </citation>
    <scope>NUCLEOTIDE SEQUENCE [LARGE SCALE GENOMIC DNA]</scope>
    <source>
        <strain evidence="2 3">C305</strain>
    </source>
</reference>
<organism evidence="2 3">
    <name type="scientific">Brumimicrobium oceani</name>
    <dbReference type="NCBI Taxonomy" id="2100725"/>
    <lineage>
        <taxon>Bacteria</taxon>
        <taxon>Pseudomonadati</taxon>
        <taxon>Bacteroidota</taxon>
        <taxon>Flavobacteriia</taxon>
        <taxon>Flavobacteriales</taxon>
        <taxon>Crocinitomicaceae</taxon>
        <taxon>Brumimicrobium</taxon>
    </lineage>
</organism>
<evidence type="ECO:0000259" key="1">
    <source>
        <dbReference type="SMART" id="SM00460"/>
    </source>
</evidence>
<reference evidence="2 3" key="1">
    <citation type="submission" date="2018-05" db="EMBL/GenBank/DDBJ databases">
        <title>Brumimicrobium oceani sp. nov., isolated from coastal sediment.</title>
        <authorList>
            <person name="Kou Y."/>
        </authorList>
    </citation>
    <scope>NUCLEOTIDE SEQUENCE [LARGE SCALE GENOMIC DNA]</scope>
    <source>
        <strain evidence="2 3">C305</strain>
    </source>
</reference>
<dbReference type="AlphaFoldDB" id="A0A2U2XD00"/>
<dbReference type="SUPFAM" id="SSF54001">
    <property type="entry name" value="Cysteine proteinases"/>
    <property type="match status" value="1"/>
</dbReference>
<dbReference type="PROSITE" id="PS51257">
    <property type="entry name" value="PROKAR_LIPOPROTEIN"/>
    <property type="match status" value="1"/>
</dbReference>
<comment type="caution">
    <text evidence="2">The sequence shown here is derived from an EMBL/GenBank/DDBJ whole genome shotgun (WGS) entry which is preliminary data.</text>
</comment>
<dbReference type="EMBL" id="QFRJ01000005">
    <property type="protein sequence ID" value="PWH85630.1"/>
    <property type="molecule type" value="Genomic_DNA"/>
</dbReference>
<keyword evidence="3" id="KW-1185">Reference proteome</keyword>
<protein>
    <submittedName>
        <fullName evidence="2">Transglutaminase</fullName>
    </submittedName>
</protein>
<dbReference type="InterPro" id="IPR002931">
    <property type="entry name" value="Transglutaminase-like"/>
</dbReference>
<proteinExistence type="predicted"/>
<sequence>MNIKLSIFPVLLTSLLFFSCNSEEKKQADAKQEVEEQIQYEENVSIEKIEEGIKKYILETTEKSGGTFNIKNDSLDLDLRLVRVHTEYLSHLGPGSYFACVDLADEKGDVYDVDFFLEGTEDSMNVVRTDIHKLNGKPFYTWRQNKEDKTWSTVPIENADEGLLGVVEGQDEFEFYYDLTLPEIDGKGKIWIPIAETNPFQEVEMLSVDIPVKENYLTDDQFGNKVLYLELDESHSHKDISIAYSVKRLEKSPYEADKDEDLEQYLKPNTLIPVGKQFKDIALFAIGNKTKNDPLIKARALYDYVIDSMKYIKNEEGTYGTGDAVYACDAQSGNCSEFHSYFIALARSVDIPARFAIGASIPSDRDEGGINGYHCWAEFYAEGKWWPVDISEANKYTALATYYFGHHGANRIELSNGRDIQFNPGPASGAINFLAYPIMEIDEFIVKPKTTFTFERKGRLNS</sequence>
<feature type="domain" description="Transglutaminase-like" evidence="1">
    <location>
        <begin position="327"/>
        <end position="392"/>
    </location>
</feature>
<gene>
    <name evidence="2" type="ORF">DIT68_08305</name>
</gene>
<dbReference type="Proteomes" id="UP000245370">
    <property type="component" value="Unassembled WGS sequence"/>
</dbReference>
<evidence type="ECO:0000313" key="3">
    <source>
        <dbReference type="Proteomes" id="UP000245370"/>
    </source>
</evidence>
<dbReference type="Pfam" id="PF01841">
    <property type="entry name" value="Transglut_core"/>
    <property type="match status" value="1"/>
</dbReference>